<dbReference type="InterPro" id="IPR006195">
    <property type="entry name" value="aa-tRNA-synth_II"/>
</dbReference>
<evidence type="ECO:0000259" key="14">
    <source>
        <dbReference type="PROSITE" id="PS50862"/>
    </source>
</evidence>
<evidence type="ECO:0000256" key="6">
    <source>
        <dbReference type="ARBA" id="ARBA00022741"/>
    </source>
</evidence>
<dbReference type="HAMAP" id="MF_00252">
    <property type="entry name" value="Lys_tRNA_synth_class2"/>
    <property type="match status" value="1"/>
</dbReference>
<proteinExistence type="inferred from homology"/>
<dbReference type="InterPro" id="IPR018149">
    <property type="entry name" value="Lys-tRNA-synth_II_C"/>
</dbReference>
<keyword evidence="6" id="KW-0547">Nucleotide-binding</keyword>
<evidence type="ECO:0000256" key="13">
    <source>
        <dbReference type="SAM" id="MobiDB-lite"/>
    </source>
</evidence>
<comment type="subcellular location">
    <subcellularLocation>
        <location evidence="1">Cytoplasm</location>
    </subcellularLocation>
</comment>
<dbReference type="GO" id="GO:0000049">
    <property type="term" value="F:tRNA binding"/>
    <property type="evidence" value="ECO:0007669"/>
    <property type="project" value="TreeGrafter"/>
</dbReference>
<evidence type="ECO:0000256" key="10">
    <source>
        <dbReference type="ARBA" id="ARBA00030563"/>
    </source>
</evidence>
<dbReference type="InterPro" id="IPR034762">
    <property type="entry name" value="Lys-tRNA-ligase_II_bac/euk"/>
</dbReference>
<dbReference type="InterPro" id="IPR044136">
    <property type="entry name" value="Lys-tRNA-ligase_II_N"/>
</dbReference>
<evidence type="ECO:0000256" key="5">
    <source>
        <dbReference type="ARBA" id="ARBA00022598"/>
    </source>
</evidence>
<dbReference type="VEuPathDB" id="CryptoDB:Cvel_7175"/>
<dbReference type="Gene3D" id="2.40.50.140">
    <property type="entry name" value="Nucleic acid-binding proteins"/>
    <property type="match status" value="1"/>
</dbReference>
<dbReference type="InterPro" id="IPR012340">
    <property type="entry name" value="NA-bd_OB-fold"/>
</dbReference>
<keyword evidence="7" id="KW-0067">ATP-binding</keyword>
<evidence type="ECO:0000256" key="2">
    <source>
        <dbReference type="ARBA" id="ARBA00008226"/>
    </source>
</evidence>
<keyword evidence="8" id="KW-0648">Protein biosynthesis</keyword>
<evidence type="ECO:0000256" key="12">
    <source>
        <dbReference type="RuleBase" id="RU003748"/>
    </source>
</evidence>
<evidence type="ECO:0000256" key="1">
    <source>
        <dbReference type="ARBA" id="ARBA00004496"/>
    </source>
</evidence>
<dbReference type="CDD" id="cd00775">
    <property type="entry name" value="LysRS_core"/>
    <property type="match status" value="1"/>
</dbReference>
<evidence type="ECO:0000256" key="4">
    <source>
        <dbReference type="ARBA" id="ARBA00022490"/>
    </source>
</evidence>
<dbReference type="PhylomeDB" id="A0A0G4HK45"/>
<dbReference type="PANTHER" id="PTHR42918">
    <property type="entry name" value="LYSYL-TRNA SYNTHETASE"/>
    <property type="match status" value="1"/>
</dbReference>
<dbReference type="FunFam" id="2.40.50.140:FF:000050">
    <property type="entry name" value="Lysine--tRNA ligase"/>
    <property type="match status" value="1"/>
</dbReference>
<dbReference type="PANTHER" id="PTHR42918:SF9">
    <property type="entry name" value="LYSINE--TRNA LIGASE"/>
    <property type="match status" value="1"/>
</dbReference>
<dbReference type="PROSITE" id="PS50862">
    <property type="entry name" value="AA_TRNA_LIGASE_II"/>
    <property type="match status" value="1"/>
</dbReference>
<dbReference type="InterPro" id="IPR045864">
    <property type="entry name" value="aa-tRNA-synth_II/BPL/LPL"/>
</dbReference>
<feature type="compositionally biased region" description="Gly residues" evidence="13">
    <location>
        <begin position="19"/>
        <end position="28"/>
    </location>
</feature>
<comment type="catalytic activity">
    <reaction evidence="11 12">
        <text>tRNA(Lys) + L-lysine + ATP = L-lysyl-tRNA(Lys) + AMP + diphosphate</text>
        <dbReference type="Rhea" id="RHEA:20792"/>
        <dbReference type="Rhea" id="RHEA-COMP:9696"/>
        <dbReference type="Rhea" id="RHEA-COMP:9697"/>
        <dbReference type="ChEBI" id="CHEBI:30616"/>
        <dbReference type="ChEBI" id="CHEBI:32551"/>
        <dbReference type="ChEBI" id="CHEBI:33019"/>
        <dbReference type="ChEBI" id="CHEBI:78442"/>
        <dbReference type="ChEBI" id="CHEBI:78529"/>
        <dbReference type="ChEBI" id="CHEBI:456215"/>
        <dbReference type="EC" id="6.1.1.6"/>
    </reaction>
</comment>
<dbReference type="SUPFAM" id="SSF50249">
    <property type="entry name" value="Nucleic acid-binding proteins"/>
    <property type="match status" value="1"/>
</dbReference>
<evidence type="ECO:0000256" key="9">
    <source>
        <dbReference type="ARBA" id="ARBA00023146"/>
    </source>
</evidence>
<keyword evidence="4" id="KW-0963">Cytoplasm</keyword>
<feature type="region of interest" description="Disordered" evidence="13">
    <location>
        <begin position="177"/>
        <end position="198"/>
    </location>
</feature>
<gene>
    <name evidence="15" type="ORF">Cvel_7175</name>
</gene>
<dbReference type="PIRSF" id="PIRSF039101">
    <property type="entry name" value="LysRS2"/>
    <property type="match status" value="1"/>
</dbReference>
<keyword evidence="5" id="KW-0436">Ligase</keyword>
<dbReference type="Pfam" id="PF01336">
    <property type="entry name" value="tRNA_anti-codon"/>
    <property type="match status" value="1"/>
</dbReference>
<comment type="similarity">
    <text evidence="2">Belongs to the class-II aminoacyl-tRNA synthetase family.</text>
</comment>
<dbReference type="EMBL" id="CDMZ01002937">
    <property type="protein sequence ID" value="CEM44464.1"/>
    <property type="molecule type" value="Genomic_DNA"/>
</dbReference>
<dbReference type="AlphaFoldDB" id="A0A0G4HK45"/>
<dbReference type="FunFam" id="3.30.930.10:FF:000238">
    <property type="entry name" value="Lysine--tRNA ligase"/>
    <property type="match status" value="1"/>
</dbReference>
<dbReference type="InterPro" id="IPR002313">
    <property type="entry name" value="Lys-tRNA-ligase_II"/>
</dbReference>
<dbReference type="PRINTS" id="PR00982">
    <property type="entry name" value="TRNASYNTHLYS"/>
</dbReference>
<accession>A0A0G4HK45</accession>
<feature type="compositionally biased region" description="Acidic residues" evidence="13">
    <location>
        <begin position="1"/>
        <end position="10"/>
    </location>
</feature>
<keyword evidence="9" id="KW-0030">Aminoacyl-tRNA synthetase</keyword>
<dbReference type="Pfam" id="PF00152">
    <property type="entry name" value="tRNA-synt_2"/>
    <property type="match status" value="1"/>
</dbReference>
<sequence length="598" mass="67239">MSNSQEEGEIETPPAAVAEGGGGEGEGGLTAISSSEQRRQKIAEQRGQSRPMGPRAARAEEEMDPTAYFENRTRSLEEMRRQGVSVYPHKWPVNCSLPSFTAQYSGMEDGAMDESVEVIVAGRVLSTRALGQKMRFYTLSGDGVTVQVVAASQHHDPSTGAFAEIHSRLRRGDVVGVRGFPGRTDPSTSRSAERTRERGGLSVFARETVLLSPCLHMLPTGRYGLKDPEVRFRQRYLDLLVNRDARATFQIRAQIVSFLRRFLELRGFLEVETPMMHMTPGGALARPFMTHHNELDSRLFMRIAPELFLKMLVIGGLDRVYEIGRNFRNEGIDLTHNPEFTTCEFYMAYADYTDLMDITEELISQMVMSIHGSFQIQYHTGEMEDTVDKHGTPRRTPKPPVTLDFTPPFRRVSMVDEIERVSGQRIPRPFDSPEALSMMSALLEREGLDLPPPHTAARLLDKLSGHFVEDHIRERPTFITDHPQVMSPLAKGHRERGLTERFELFICGREVCNAYTEQNDPFKQRDSFNAQAQAKAEGDAEACEVDEAFCRSLEYGLPPTGGWGMGIDRMTMFLADKTNIKEVILFPAMRPAQPSGTR</sequence>
<feature type="region of interest" description="Disordered" evidence="13">
    <location>
        <begin position="1"/>
        <end position="67"/>
    </location>
</feature>
<reference evidence="15" key="1">
    <citation type="submission" date="2014-11" db="EMBL/GenBank/DDBJ databases">
        <authorList>
            <person name="Otto D Thomas"/>
            <person name="Naeem Raeece"/>
        </authorList>
    </citation>
    <scope>NUCLEOTIDE SEQUENCE</scope>
</reference>
<dbReference type="GO" id="GO:0006430">
    <property type="term" value="P:lysyl-tRNA aminoacylation"/>
    <property type="evidence" value="ECO:0007669"/>
    <property type="project" value="InterPro"/>
</dbReference>
<dbReference type="CDD" id="cd04322">
    <property type="entry name" value="LysRS_N"/>
    <property type="match status" value="1"/>
</dbReference>
<name>A0A0G4HK45_9ALVE</name>
<dbReference type="GO" id="GO:0004824">
    <property type="term" value="F:lysine-tRNA ligase activity"/>
    <property type="evidence" value="ECO:0007669"/>
    <property type="project" value="UniProtKB-EC"/>
</dbReference>
<dbReference type="GO" id="GO:0005829">
    <property type="term" value="C:cytosol"/>
    <property type="evidence" value="ECO:0007669"/>
    <property type="project" value="TreeGrafter"/>
</dbReference>
<evidence type="ECO:0000256" key="8">
    <source>
        <dbReference type="ARBA" id="ARBA00022917"/>
    </source>
</evidence>
<evidence type="ECO:0000256" key="3">
    <source>
        <dbReference type="ARBA" id="ARBA00013166"/>
    </source>
</evidence>
<evidence type="ECO:0000256" key="11">
    <source>
        <dbReference type="ARBA" id="ARBA00048573"/>
    </source>
</evidence>
<dbReference type="NCBIfam" id="NF001756">
    <property type="entry name" value="PRK00484.1"/>
    <property type="match status" value="1"/>
</dbReference>
<evidence type="ECO:0000313" key="15">
    <source>
        <dbReference type="EMBL" id="CEM44464.1"/>
    </source>
</evidence>
<protein>
    <recommendedName>
        <fullName evidence="3 12">Lysine--tRNA ligase</fullName>
        <ecNumber evidence="3 12">6.1.1.6</ecNumber>
    </recommendedName>
    <alternativeName>
        <fullName evidence="10 12">Lysyl-tRNA synthetase</fullName>
    </alternativeName>
</protein>
<organism evidence="15">
    <name type="scientific">Chromera velia CCMP2878</name>
    <dbReference type="NCBI Taxonomy" id="1169474"/>
    <lineage>
        <taxon>Eukaryota</taxon>
        <taxon>Sar</taxon>
        <taxon>Alveolata</taxon>
        <taxon>Colpodellida</taxon>
        <taxon>Chromeraceae</taxon>
        <taxon>Chromera</taxon>
    </lineage>
</organism>
<feature type="domain" description="Aminoacyl-transfer RNA synthetases class-II family profile" evidence="14">
    <location>
        <begin position="249"/>
        <end position="591"/>
    </location>
</feature>
<dbReference type="Gene3D" id="3.30.930.10">
    <property type="entry name" value="Bira Bifunctional Protein, Domain 2"/>
    <property type="match status" value="1"/>
</dbReference>
<evidence type="ECO:0000256" key="7">
    <source>
        <dbReference type="ARBA" id="ARBA00022840"/>
    </source>
</evidence>
<feature type="compositionally biased region" description="Low complexity" evidence="13">
    <location>
        <begin position="177"/>
        <end position="190"/>
    </location>
</feature>
<dbReference type="InterPro" id="IPR004364">
    <property type="entry name" value="Aa-tRNA-synt_II"/>
</dbReference>
<dbReference type="SUPFAM" id="SSF55681">
    <property type="entry name" value="Class II aaRS and biotin synthetases"/>
    <property type="match status" value="1"/>
</dbReference>
<dbReference type="InterPro" id="IPR004365">
    <property type="entry name" value="NA-bd_OB_tRNA"/>
</dbReference>
<dbReference type="GO" id="GO:0005524">
    <property type="term" value="F:ATP binding"/>
    <property type="evidence" value="ECO:0007669"/>
    <property type="project" value="UniProtKB-KW"/>
</dbReference>
<dbReference type="EC" id="6.1.1.6" evidence="3 12"/>
<dbReference type="NCBIfam" id="TIGR00499">
    <property type="entry name" value="lysS_bact"/>
    <property type="match status" value="1"/>
</dbReference>